<gene>
    <name evidence="2" type="ORF">SAMN04490209_1836</name>
</gene>
<evidence type="ECO:0000256" key="1">
    <source>
        <dbReference type="SAM" id="Phobius"/>
    </source>
</evidence>
<organism evidence="2 3">
    <name type="scientific">Pseudomonas rhodesiae</name>
    <dbReference type="NCBI Taxonomy" id="76760"/>
    <lineage>
        <taxon>Bacteria</taxon>
        <taxon>Pseudomonadati</taxon>
        <taxon>Pseudomonadota</taxon>
        <taxon>Gammaproteobacteria</taxon>
        <taxon>Pseudomonadales</taxon>
        <taxon>Pseudomonadaceae</taxon>
        <taxon>Pseudomonas</taxon>
    </lineage>
</organism>
<name>A0AAE8HBC0_9PSED</name>
<protein>
    <submittedName>
        <fullName evidence="2">Uncharacterized protein</fullName>
    </submittedName>
</protein>
<keyword evidence="1" id="KW-0812">Transmembrane</keyword>
<dbReference type="AlphaFoldDB" id="A0AAE8HBC0"/>
<evidence type="ECO:0000313" key="2">
    <source>
        <dbReference type="EMBL" id="SDV01327.1"/>
    </source>
</evidence>
<keyword evidence="1" id="KW-0472">Membrane</keyword>
<keyword evidence="1" id="KW-1133">Transmembrane helix</keyword>
<reference evidence="2 3" key="1">
    <citation type="submission" date="2016-10" db="EMBL/GenBank/DDBJ databases">
        <authorList>
            <person name="Varghese N."/>
            <person name="Submissions S."/>
        </authorList>
    </citation>
    <scope>NUCLEOTIDE SEQUENCE [LARGE SCALE GENOMIC DNA]</scope>
    <source>
        <strain evidence="2 3">BS2777</strain>
    </source>
</reference>
<evidence type="ECO:0000313" key="3">
    <source>
        <dbReference type="Proteomes" id="UP000182085"/>
    </source>
</evidence>
<dbReference type="Proteomes" id="UP000182085">
    <property type="component" value="Chromosome I"/>
</dbReference>
<proteinExistence type="predicted"/>
<keyword evidence="3" id="KW-1185">Reference proteome</keyword>
<feature type="transmembrane region" description="Helical" evidence="1">
    <location>
        <begin position="41"/>
        <end position="64"/>
    </location>
</feature>
<accession>A0AAE8HBC0</accession>
<dbReference type="EMBL" id="LT629801">
    <property type="protein sequence ID" value="SDV01327.1"/>
    <property type="molecule type" value="Genomic_DNA"/>
</dbReference>
<sequence>MLRRWPCVALVVDQVAAQPSRVRLRYANIDYHRGATMKNAYVPLAWFVILGSMLAAASGVSLVLV</sequence>